<dbReference type="InterPro" id="IPR050300">
    <property type="entry name" value="GDXG_lipolytic_enzyme"/>
</dbReference>
<dbReference type="PANTHER" id="PTHR48081">
    <property type="entry name" value="AB HYDROLASE SUPERFAMILY PROTEIN C4A8.06C"/>
    <property type="match status" value="1"/>
</dbReference>
<organism evidence="3 4">
    <name type="scientific">Nocardioides phosphati</name>
    <dbReference type="NCBI Taxonomy" id="1867775"/>
    <lineage>
        <taxon>Bacteria</taxon>
        <taxon>Bacillati</taxon>
        <taxon>Actinomycetota</taxon>
        <taxon>Actinomycetes</taxon>
        <taxon>Propionibacteriales</taxon>
        <taxon>Nocardioidaceae</taxon>
        <taxon>Nocardioides</taxon>
    </lineage>
</organism>
<dbReference type="Gene3D" id="3.40.50.1820">
    <property type="entry name" value="alpha/beta hydrolase"/>
    <property type="match status" value="1"/>
</dbReference>
<comment type="caution">
    <text evidence="3">The sequence shown here is derived from an EMBL/GenBank/DDBJ whole genome shotgun (WGS) entry which is preliminary data.</text>
</comment>
<gene>
    <name evidence="3" type="ORF">GCM10011584_32860</name>
</gene>
<sequence>MLPHLPDRMPGLADVTVPLKSAALRGLLALPRPALRAFAGDPVVIDEQTLDLEVQAALRMMALSREPAVGAGPIDVARARVTANARVAGGRQPIGSVRSVDAGGVPARLYVPRQDSDALLVWFHGGGWVIGELDTYESVCRVLAEKAGVRVLSVDYRLAPEHTFPAANDDCLAAYRWVVEHAAELGADPSRLAVGGDSAGGNLAADVALQAAAEGLPLAFQLLVYPATDGTGSSRSRTLFREGFFLTGVLLDRAVASYTPAPEQQLHPRFNLLAAEVPAGVAPAYICTAGFDPLRDEGEAYADKLADAGVEVELERFSGQIHGFVNWTGAGRSGPAAVARLAEVLKAGLAPRG</sequence>
<dbReference type="RefSeq" id="WP_229662954.1">
    <property type="nucleotide sequence ID" value="NZ_BMNI01000013.1"/>
</dbReference>
<proteinExistence type="predicted"/>
<name>A0ABQ2NF86_9ACTN</name>
<dbReference type="Proteomes" id="UP000655410">
    <property type="component" value="Unassembled WGS sequence"/>
</dbReference>
<evidence type="ECO:0000313" key="4">
    <source>
        <dbReference type="Proteomes" id="UP000655410"/>
    </source>
</evidence>
<keyword evidence="4" id="KW-1185">Reference proteome</keyword>
<feature type="domain" description="Alpha/beta hydrolase fold-3" evidence="2">
    <location>
        <begin position="120"/>
        <end position="325"/>
    </location>
</feature>
<dbReference type="PANTHER" id="PTHR48081:SF8">
    <property type="entry name" value="ALPHA_BETA HYDROLASE FOLD-3 DOMAIN-CONTAINING PROTEIN-RELATED"/>
    <property type="match status" value="1"/>
</dbReference>
<evidence type="ECO:0000259" key="2">
    <source>
        <dbReference type="Pfam" id="PF07859"/>
    </source>
</evidence>
<evidence type="ECO:0000256" key="1">
    <source>
        <dbReference type="ARBA" id="ARBA00022801"/>
    </source>
</evidence>
<keyword evidence="1 3" id="KW-0378">Hydrolase</keyword>
<dbReference type="SUPFAM" id="SSF53474">
    <property type="entry name" value="alpha/beta-Hydrolases"/>
    <property type="match status" value="1"/>
</dbReference>
<dbReference type="EMBL" id="BMNI01000013">
    <property type="protein sequence ID" value="GGO93654.1"/>
    <property type="molecule type" value="Genomic_DNA"/>
</dbReference>
<protein>
    <submittedName>
        <fullName evidence="3">Alpha/beta hydrolase</fullName>
    </submittedName>
</protein>
<reference evidence="4" key="1">
    <citation type="journal article" date="2019" name="Int. J. Syst. Evol. Microbiol.">
        <title>The Global Catalogue of Microorganisms (GCM) 10K type strain sequencing project: providing services to taxonomists for standard genome sequencing and annotation.</title>
        <authorList>
            <consortium name="The Broad Institute Genomics Platform"/>
            <consortium name="The Broad Institute Genome Sequencing Center for Infectious Disease"/>
            <person name="Wu L."/>
            <person name="Ma J."/>
        </authorList>
    </citation>
    <scope>NUCLEOTIDE SEQUENCE [LARGE SCALE GENOMIC DNA]</scope>
    <source>
        <strain evidence="4">CGMCC 4.7371</strain>
    </source>
</reference>
<dbReference type="InterPro" id="IPR029058">
    <property type="entry name" value="AB_hydrolase_fold"/>
</dbReference>
<dbReference type="InterPro" id="IPR013094">
    <property type="entry name" value="AB_hydrolase_3"/>
</dbReference>
<evidence type="ECO:0000313" key="3">
    <source>
        <dbReference type="EMBL" id="GGO93654.1"/>
    </source>
</evidence>
<dbReference type="Pfam" id="PF07859">
    <property type="entry name" value="Abhydrolase_3"/>
    <property type="match status" value="1"/>
</dbReference>
<accession>A0ABQ2NF86</accession>
<dbReference type="GO" id="GO:0016787">
    <property type="term" value="F:hydrolase activity"/>
    <property type="evidence" value="ECO:0007669"/>
    <property type="project" value="UniProtKB-KW"/>
</dbReference>